<dbReference type="EMBL" id="BPLQ01006630">
    <property type="protein sequence ID" value="GIY24055.1"/>
    <property type="molecule type" value="Genomic_DNA"/>
</dbReference>
<accession>A0AAV4RRG7</accession>
<proteinExistence type="predicted"/>
<sequence length="145" mass="17522">MVWWLWKTDLWNTSVNKEIKGKGVMYRGKRNKGRECRGEQSPRSYAEINPHPENKYVRLRRLDWRENEPKEQTLRNEKFFYSWALKKKEYNKLHLFRNRQRGGEKQRQKKSHRTHSEELIPLPQKAAIVLVFCTPGLHFVPAIYG</sequence>
<dbReference type="Proteomes" id="UP001054837">
    <property type="component" value="Unassembled WGS sequence"/>
</dbReference>
<comment type="caution">
    <text evidence="2">The sequence shown here is derived from an EMBL/GenBank/DDBJ whole genome shotgun (WGS) entry which is preliminary data.</text>
</comment>
<name>A0AAV4RRG7_9ARAC</name>
<protein>
    <submittedName>
        <fullName evidence="2">Uncharacterized protein</fullName>
    </submittedName>
</protein>
<keyword evidence="3" id="KW-1185">Reference proteome</keyword>
<evidence type="ECO:0000256" key="1">
    <source>
        <dbReference type="SAM" id="MobiDB-lite"/>
    </source>
</evidence>
<reference evidence="2 3" key="1">
    <citation type="submission" date="2021-06" db="EMBL/GenBank/DDBJ databases">
        <title>Caerostris darwini draft genome.</title>
        <authorList>
            <person name="Kono N."/>
            <person name="Arakawa K."/>
        </authorList>
    </citation>
    <scope>NUCLEOTIDE SEQUENCE [LARGE SCALE GENOMIC DNA]</scope>
</reference>
<gene>
    <name evidence="2" type="ORF">CDAR_542541</name>
</gene>
<evidence type="ECO:0000313" key="2">
    <source>
        <dbReference type="EMBL" id="GIY24055.1"/>
    </source>
</evidence>
<evidence type="ECO:0000313" key="3">
    <source>
        <dbReference type="Proteomes" id="UP001054837"/>
    </source>
</evidence>
<feature type="region of interest" description="Disordered" evidence="1">
    <location>
        <begin position="96"/>
        <end position="118"/>
    </location>
</feature>
<organism evidence="2 3">
    <name type="scientific">Caerostris darwini</name>
    <dbReference type="NCBI Taxonomy" id="1538125"/>
    <lineage>
        <taxon>Eukaryota</taxon>
        <taxon>Metazoa</taxon>
        <taxon>Ecdysozoa</taxon>
        <taxon>Arthropoda</taxon>
        <taxon>Chelicerata</taxon>
        <taxon>Arachnida</taxon>
        <taxon>Araneae</taxon>
        <taxon>Araneomorphae</taxon>
        <taxon>Entelegynae</taxon>
        <taxon>Araneoidea</taxon>
        <taxon>Araneidae</taxon>
        <taxon>Caerostris</taxon>
    </lineage>
</organism>
<dbReference type="AlphaFoldDB" id="A0AAV4RRG7"/>